<evidence type="ECO:0000313" key="3">
    <source>
        <dbReference type="Proteomes" id="UP000069940"/>
    </source>
</evidence>
<dbReference type="PROSITE" id="PS50994">
    <property type="entry name" value="INTEGRASE"/>
    <property type="match status" value="1"/>
</dbReference>
<dbReference type="InterPro" id="IPR036397">
    <property type="entry name" value="RNaseH_sf"/>
</dbReference>
<dbReference type="EnsemblMetazoa" id="AALFPA23_004924.R6149">
    <property type="protein sequence ID" value="AALFPA23_004924.P6149"/>
    <property type="gene ID" value="AALFPA23_004924"/>
</dbReference>
<dbReference type="GeneID" id="134284516"/>
<dbReference type="PANTHER" id="PTHR47331">
    <property type="entry name" value="PHD-TYPE DOMAIN-CONTAINING PROTEIN"/>
    <property type="match status" value="1"/>
</dbReference>
<reference evidence="3" key="1">
    <citation type="journal article" date="2015" name="Proc. Natl. Acad. Sci. U.S.A.">
        <title>Genome sequence of the Asian Tiger mosquito, Aedes albopictus, reveals insights into its biology, genetics, and evolution.</title>
        <authorList>
            <person name="Chen X.G."/>
            <person name="Jiang X."/>
            <person name="Gu J."/>
            <person name="Xu M."/>
            <person name="Wu Y."/>
            <person name="Deng Y."/>
            <person name="Zhang C."/>
            <person name="Bonizzoni M."/>
            <person name="Dermauw W."/>
            <person name="Vontas J."/>
            <person name="Armbruster P."/>
            <person name="Huang X."/>
            <person name="Yang Y."/>
            <person name="Zhang H."/>
            <person name="He W."/>
            <person name="Peng H."/>
            <person name="Liu Y."/>
            <person name="Wu K."/>
            <person name="Chen J."/>
            <person name="Lirakis M."/>
            <person name="Topalis P."/>
            <person name="Van Leeuwen T."/>
            <person name="Hall A.B."/>
            <person name="Jiang X."/>
            <person name="Thorpe C."/>
            <person name="Mueller R.L."/>
            <person name="Sun C."/>
            <person name="Waterhouse R.M."/>
            <person name="Yan G."/>
            <person name="Tu Z.J."/>
            <person name="Fang X."/>
            <person name="James A.A."/>
        </authorList>
    </citation>
    <scope>NUCLEOTIDE SEQUENCE [LARGE SCALE GENOMIC DNA]</scope>
    <source>
        <strain evidence="3">Foshan</strain>
    </source>
</reference>
<reference evidence="2" key="2">
    <citation type="submission" date="2025-05" db="UniProtKB">
        <authorList>
            <consortium name="EnsemblMetazoa"/>
        </authorList>
    </citation>
    <scope>IDENTIFICATION</scope>
    <source>
        <strain evidence="2">Foshan</strain>
    </source>
</reference>
<dbReference type="InterPro" id="IPR001584">
    <property type="entry name" value="Integrase_cat-core"/>
</dbReference>
<dbReference type="RefSeq" id="XP_062699456.1">
    <property type="nucleotide sequence ID" value="XM_062843472.1"/>
</dbReference>
<accession>A0ABM1Y1X3</accession>
<dbReference type="PANTHER" id="PTHR47331:SF1">
    <property type="entry name" value="GAG-LIKE PROTEIN"/>
    <property type="match status" value="1"/>
</dbReference>
<dbReference type="Proteomes" id="UP000069940">
    <property type="component" value="Unassembled WGS sequence"/>
</dbReference>
<protein>
    <recommendedName>
        <fullName evidence="1">Integrase catalytic domain-containing protein</fullName>
    </recommendedName>
</protein>
<sequence length="396" mass="44837">MWVRAVAYVHRVISILQKKIPVEERGAVLQSTEIQNAEYTLLKQAQAQAYPDEIAALTNQETVSKSSPLFKLSPFLDTRGLIRMGSRIEAAPEASYSAKFPVILPKQHSITVLVTDSFHRRLLHGNNETVRQQFYIVGLRSLIKKVSRCCQVCKVRNATPNPPMMAPLPRVRLTPFVRAFTFVGVDYFGPLEVRIGRSVVKRWVALFTCLTERAIHLEVAHSLSTQSFIMAFRRFIARRGSPREVYSDNGINFVGANRQLTEEQQKMQQVNQECASTFTNTHTTWYFNVPAAPHMGGPWERLVRSVKTAMKVISDSTPHPSDEMLETILLEAEGVINSRPLTYVPLDQADSEALTPNHFLLYGFNGVNQPVIAFVDKESGLRDIHKATQRIVDKFW</sequence>
<evidence type="ECO:0000259" key="1">
    <source>
        <dbReference type="PROSITE" id="PS50994"/>
    </source>
</evidence>
<name>A0ABM1Y1X3_AEDAL</name>
<organism evidence="2 3">
    <name type="scientific">Aedes albopictus</name>
    <name type="common">Asian tiger mosquito</name>
    <name type="synonym">Stegomyia albopicta</name>
    <dbReference type="NCBI Taxonomy" id="7160"/>
    <lineage>
        <taxon>Eukaryota</taxon>
        <taxon>Metazoa</taxon>
        <taxon>Ecdysozoa</taxon>
        <taxon>Arthropoda</taxon>
        <taxon>Hexapoda</taxon>
        <taxon>Insecta</taxon>
        <taxon>Pterygota</taxon>
        <taxon>Neoptera</taxon>
        <taxon>Endopterygota</taxon>
        <taxon>Diptera</taxon>
        <taxon>Nematocera</taxon>
        <taxon>Culicoidea</taxon>
        <taxon>Culicidae</taxon>
        <taxon>Culicinae</taxon>
        <taxon>Aedini</taxon>
        <taxon>Aedes</taxon>
        <taxon>Stegomyia</taxon>
    </lineage>
</organism>
<feature type="domain" description="Integrase catalytic" evidence="1">
    <location>
        <begin position="171"/>
        <end position="364"/>
    </location>
</feature>
<keyword evidence="3" id="KW-1185">Reference proteome</keyword>
<dbReference type="SUPFAM" id="SSF53098">
    <property type="entry name" value="Ribonuclease H-like"/>
    <property type="match status" value="1"/>
</dbReference>
<dbReference type="Gene3D" id="3.30.420.10">
    <property type="entry name" value="Ribonuclease H-like superfamily/Ribonuclease H"/>
    <property type="match status" value="1"/>
</dbReference>
<proteinExistence type="predicted"/>
<evidence type="ECO:0000313" key="2">
    <source>
        <dbReference type="EnsemblMetazoa" id="AALFPA23_004924.P6149"/>
    </source>
</evidence>
<dbReference type="InterPro" id="IPR012337">
    <property type="entry name" value="RNaseH-like_sf"/>
</dbReference>